<organism evidence="7 8">
    <name type="scientific">Helicobacter didelphidarum</name>
    <dbReference type="NCBI Taxonomy" id="2040648"/>
    <lineage>
        <taxon>Bacteria</taxon>
        <taxon>Pseudomonadati</taxon>
        <taxon>Campylobacterota</taxon>
        <taxon>Epsilonproteobacteria</taxon>
        <taxon>Campylobacterales</taxon>
        <taxon>Helicobacteraceae</taxon>
        <taxon>Helicobacter</taxon>
    </lineage>
</organism>
<dbReference type="PROSITE" id="PS00395">
    <property type="entry name" value="ALANINE_RACEMASE"/>
    <property type="match status" value="1"/>
</dbReference>
<name>A0A3D8INP5_9HELI</name>
<feature type="domain" description="Alanine racemase C-terminal" evidence="6">
    <location>
        <begin position="239"/>
        <end position="351"/>
    </location>
</feature>
<evidence type="ECO:0000313" key="7">
    <source>
        <dbReference type="EMBL" id="RDU66733.1"/>
    </source>
</evidence>
<dbReference type="SMART" id="SM01005">
    <property type="entry name" value="Ala_racemase_C"/>
    <property type="match status" value="1"/>
</dbReference>
<sequence>MAYITINKEHFAHNLCVIQEHLKMINPQKNIQVGAVLKDNGYGHGLEIMSNLAQQNNITSVFVKNYEEAIKIAHKFDSVTFFYGIAHKKITNIYPTIHSFNDIFNMERIIGDLSGMGVELKVNIGMNRNGIELRDLEQYIEMILQKNMRLIGVFSHNGYGDEIDDEFQRECDLHDILKEKVRQLSRQLGFPLPRFHSLSSSCTLRAKYSDDDLVRIGIALYGYLTNEIEIESAKNLKPILKLYANKISTRVLNPAEKIGYGGKSIIHEKTAISTYDIGYGDGMYRVNGSKKVLLPNGKEILPRSSMDCFSCYDTANEICVIDDAAYIASLFDTIPYEVLTRLSPFIERRII</sequence>
<evidence type="ECO:0000256" key="5">
    <source>
        <dbReference type="PIRSR" id="PIRSR600821-52"/>
    </source>
</evidence>
<evidence type="ECO:0000256" key="3">
    <source>
        <dbReference type="ARBA" id="ARBA00023235"/>
    </source>
</evidence>
<dbReference type="GO" id="GO:0005829">
    <property type="term" value="C:cytosol"/>
    <property type="evidence" value="ECO:0007669"/>
    <property type="project" value="TreeGrafter"/>
</dbReference>
<feature type="binding site" evidence="5">
    <location>
        <position position="306"/>
    </location>
    <ligand>
        <name>substrate</name>
    </ligand>
</feature>
<evidence type="ECO:0000259" key="6">
    <source>
        <dbReference type="SMART" id="SM01005"/>
    </source>
</evidence>
<dbReference type="Pfam" id="PF01168">
    <property type="entry name" value="Ala_racemase_N"/>
    <property type="match status" value="1"/>
</dbReference>
<dbReference type="InterPro" id="IPR011079">
    <property type="entry name" value="Ala_racemase_C"/>
</dbReference>
<reference evidence="7 8" key="1">
    <citation type="submission" date="2018-04" db="EMBL/GenBank/DDBJ databases">
        <title>Novel Campyloabacter and Helicobacter Species and Strains.</title>
        <authorList>
            <person name="Mannion A.J."/>
            <person name="Shen Z."/>
            <person name="Fox J.G."/>
        </authorList>
    </citation>
    <scope>NUCLEOTIDE SEQUENCE [LARGE SCALE GENOMIC DNA]</scope>
    <source>
        <strain evidence="7 8">MIT 17-337</strain>
    </source>
</reference>
<dbReference type="SUPFAM" id="SSF50621">
    <property type="entry name" value="Alanine racemase C-terminal domain-like"/>
    <property type="match status" value="1"/>
</dbReference>
<dbReference type="NCBIfam" id="NF000791">
    <property type="entry name" value="PRK00053.2-2"/>
    <property type="match status" value="1"/>
</dbReference>
<dbReference type="EMBL" id="NXLQ01000003">
    <property type="protein sequence ID" value="RDU66733.1"/>
    <property type="molecule type" value="Genomic_DNA"/>
</dbReference>
<dbReference type="Gene3D" id="2.40.37.10">
    <property type="entry name" value="Lyase, Ornithine Decarboxylase, Chain A, domain 1"/>
    <property type="match status" value="1"/>
</dbReference>
<evidence type="ECO:0000256" key="4">
    <source>
        <dbReference type="PIRSR" id="PIRSR600821-50"/>
    </source>
</evidence>
<dbReference type="Pfam" id="PF00842">
    <property type="entry name" value="Ala_racemase_C"/>
    <property type="match status" value="1"/>
</dbReference>
<keyword evidence="2 4" id="KW-0663">Pyridoxal phosphate</keyword>
<dbReference type="Proteomes" id="UP000256379">
    <property type="component" value="Unassembled WGS sequence"/>
</dbReference>
<dbReference type="InterPro" id="IPR001608">
    <property type="entry name" value="Ala_racemase_N"/>
</dbReference>
<dbReference type="Gene3D" id="3.20.20.10">
    <property type="entry name" value="Alanine racemase"/>
    <property type="match status" value="1"/>
</dbReference>
<evidence type="ECO:0000256" key="2">
    <source>
        <dbReference type="ARBA" id="ARBA00022898"/>
    </source>
</evidence>
<dbReference type="RefSeq" id="WP_115542519.1">
    <property type="nucleotide sequence ID" value="NZ_NXLQ01000003.1"/>
</dbReference>
<dbReference type="InterPro" id="IPR029066">
    <property type="entry name" value="PLP-binding_barrel"/>
</dbReference>
<proteinExistence type="predicted"/>
<dbReference type="GO" id="GO:0008784">
    <property type="term" value="F:alanine racemase activity"/>
    <property type="evidence" value="ECO:0007669"/>
    <property type="project" value="InterPro"/>
</dbReference>
<accession>A0A3D8INP5</accession>
<feature type="modified residue" description="N6-(pyridoxal phosphate)lysine" evidence="4">
    <location>
        <position position="38"/>
    </location>
</feature>
<protein>
    <submittedName>
        <fullName evidence="7">Alanine racemase</fullName>
    </submittedName>
</protein>
<dbReference type="PANTHER" id="PTHR30511">
    <property type="entry name" value="ALANINE RACEMASE"/>
    <property type="match status" value="1"/>
</dbReference>
<dbReference type="OrthoDB" id="9813814at2"/>
<dbReference type="InterPro" id="IPR020622">
    <property type="entry name" value="Ala_racemase_pyridoxalP-BS"/>
</dbReference>
<gene>
    <name evidence="7" type="ORF">CQA53_02890</name>
</gene>
<keyword evidence="8" id="KW-1185">Reference proteome</keyword>
<feature type="binding site" evidence="5">
    <location>
        <position position="128"/>
    </location>
    <ligand>
        <name>substrate</name>
    </ligand>
</feature>
<comment type="caution">
    <text evidence="7">The sequence shown here is derived from an EMBL/GenBank/DDBJ whole genome shotgun (WGS) entry which is preliminary data.</text>
</comment>
<comment type="cofactor">
    <cofactor evidence="1 4">
        <name>pyridoxal 5'-phosphate</name>
        <dbReference type="ChEBI" id="CHEBI:597326"/>
    </cofactor>
</comment>
<dbReference type="InterPro" id="IPR000821">
    <property type="entry name" value="Ala_racemase"/>
</dbReference>
<evidence type="ECO:0000256" key="1">
    <source>
        <dbReference type="ARBA" id="ARBA00001933"/>
    </source>
</evidence>
<dbReference type="AlphaFoldDB" id="A0A3D8INP5"/>
<keyword evidence="3" id="KW-0413">Isomerase</keyword>
<dbReference type="GO" id="GO:0009252">
    <property type="term" value="P:peptidoglycan biosynthetic process"/>
    <property type="evidence" value="ECO:0007669"/>
    <property type="project" value="TreeGrafter"/>
</dbReference>
<dbReference type="GO" id="GO:0030170">
    <property type="term" value="F:pyridoxal phosphate binding"/>
    <property type="evidence" value="ECO:0007669"/>
    <property type="project" value="TreeGrafter"/>
</dbReference>
<dbReference type="PRINTS" id="PR00992">
    <property type="entry name" value="ALARACEMASE"/>
</dbReference>
<dbReference type="GO" id="GO:0030632">
    <property type="term" value="P:D-alanine biosynthetic process"/>
    <property type="evidence" value="ECO:0007669"/>
    <property type="project" value="TreeGrafter"/>
</dbReference>
<evidence type="ECO:0000313" key="8">
    <source>
        <dbReference type="Proteomes" id="UP000256379"/>
    </source>
</evidence>
<dbReference type="PANTHER" id="PTHR30511:SF0">
    <property type="entry name" value="ALANINE RACEMASE, CATABOLIC-RELATED"/>
    <property type="match status" value="1"/>
</dbReference>
<dbReference type="SUPFAM" id="SSF51419">
    <property type="entry name" value="PLP-binding barrel"/>
    <property type="match status" value="1"/>
</dbReference>
<dbReference type="InterPro" id="IPR009006">
    <property type="entry name" value="Ala_racemase/Decarboxylase_C"/>
</dbReference>